<dbReference type="RefSeq" id="XP_019614174.1">
    <property type="nucleotide sequence ID" value="XM_019758615.1"/>
</dbReference>
<dbReference type="InterPro" id="IPR057567">
    <property type="entry name" value="TPR_TTI1_C"/>
</dbReference>
<gene>
    <name evidence="5" type="primary">LOC109462115</name>
</gene>
<name>A0A6P4XU60_BRABE</name>
<evidence type="ECO:0000259" key="3">
    <source>
        <dbReference type="Pfam" id="PF24181"/>
    </source>
</evidence>
<dbReference type="Pfam" id="PF24176">
    <property type="entry name" value="TPR_TTI1_2nd"/>
    <property type="match status" value="1"/>
</dbReference>
<evidence type="ECO:0000259" key="2">
    <source>
        <dbReference type="Pfam" id="PF24173"/>
    </source>
</evidence>
<feature type="domain" description="TTI1 N-terminal TPR" evidence="2">
    <location>
        <begin position="9"/>
        <end position="349"/>
    </location>
</feature>
<accession>A0A6P4XU60</accession>
<organism evidence="4 5">
    <name type="scientific">Branchiostoma belcheri</name>
    <name type="common">Amphioxus</name>
    <dbReference type="NCBI Taxonomy" id="7741"/>
    <lineage>
        <taxon>Eukaryota</taxon>
        <taxon>Metazoa</taxon>
        <taxon>Chordata</taxon>
        <taxon>Cephalochordata</taxon>
        <taxon>Leptocardii</taxon>
        <taxon>Amphioxiformes</taxon>
        <taxon>Branchiostomatidae</taxon>
        <taxon>Branchiostoma</taxon>
    </lineage>
</organism>
<evidence type="ECO:0000313" key="5">
    <source>
        <dbReference type="RefSeq" id="XP_019614174.1"/>
    </source>
</evidence>
<dbReference type="InterPro" id="IPR016024">
    <property type="entry name" value="ARM-type_fold"/>
</dbReference>
<dbReference type="InterPro" id="IPR011989">
    <property type="entry name" value="ARM-like"/>
</dbReference>
<dbReference type="Gene3D" id="1.25.10.10">
    <property type="entry name" value="Leucine-rich Repeat Variant"/>
    <property type="match status" value="2"/>
</dbReference>
<dbReference type="KEGG" id="bbel:109462115"/>
<dbReference type="InterPro" id="IPR049362">
    <property type="entry name" value="TTI1_rpt"/>
</dbReference>
<dbReference type="Pfam" id="PF24173">
    <property type="entry name" value="TPR_TTI1_N"/>
    <property type="match status" value="1"/>
</dbReference>
<dbReference type="InterPro" id="IPR057566">
    <property type="entry name" value="TPR_TTI1_N"/>
</dbReference>
<dbReference type="GeneID" id="109462115"/>
<feature type="compositionally biased region" description="Basic and acidic residues" evidence="1">
    <location>
        <begin position="833"/>
        <end position="844"/>
    </location>
</feature>
<dbReference type="AlphaFoldDB" id="A0A6P4XU60"/>
<dbReference type="Proteomes" id="UP000515135">
    <property type="component" value="Unplaced"/>
</dbReference>
<dbReference type="InterPro" id="IPR052587">
    <property type="entry name" value="TELO2-interacting_protein_1"/>
</dbReference>
<evidence type="ECO:0000313" key="4">
    <source>
        <dbReference type="Proteomes" id="UP000515135"/>
    </source>
</evidence>
<dbReference type="Pfam" id="PF21547">
    <property type="entry name" value="TTI1"/>
    <property type="match status" value="1"/>
</dbReference>
<sequence length="1093" mass="122065">MSESTKEAFRRLRPICVRLTKEQTVENVLELRRSLEETSEEDLQQLQEYALFPLRIMLKQKQRAHERLTQAVLECMTHVFQHTHVHHWDMLEDTFTQLCVLLSSPANNGQVADISEEVKLAVVTTLKSLLLAADSSLLVSLYSVRRLPVIGHAVSVLLSAAEQESARKLRLETLECLMVLAGCHSDPPDLEAERPDLDPSLQRQIADSFASFLPGITMTLSRVIMGDAKQGHAVTVAATEAWSRIVAMVMSDSSLGDNESQQSLKSHDTDVSERLRSLQVRRTEDWCSSTVEKLKVLVERIAGVVTHPSWRVRLALVEFAERLLMNCTKSLERCTSPLLQVLVSQVGDDYPQVADRCRQVLGRYSEAHLGSRPLVEILEENLHSLATSLPRLMRTADDGKKLSTLTLTHGYLRLLGPRMTSLLNSAPHLRRLSLALVQVLELDVTDVNIVGERTPGAGFPGVTVSSTTSAVPLDCPPAGQYVLTNRTKRFQHFQDPRIYQLLSQICQLLGYYGDLSLLVDHFLDLCQQSSLHRKQAVLILSQILLGSTGTEIPEVPARPPSEETTDIICSLLEEYISPKNWHLPTSSQSEYIDSSNTTPDWSSGATLPLKDTSDWLMPRSSPRGQQISYKTLNSNVLLICLQLEGIGVFSKVLGEDFKVFLIQSLYPVLEKLGDDSAIISETAHATLVSVCVSCGYGSVARLIAENADYLVNDISLSLRHFSLHPRAPHVLRVMLQHSDKDILPLVQDAIEEILLALDQHYESRSVSFLRVLKSLVGAINRWFPVNKSEEQTQRPSKTSWDVEGPQSIRDFLVEYHRTKQLAHGLLGDDDITDVEHDGKERTEDSGNEEAMEEPDKKPEVPVHVKNVLEVLDRCRHLMSSGDPWVRLQVLDLTCEGLVALQDSQDQLLPQVHQLWKPFVHRMEDSEPLVILKAFETLCIMGKVCGDFIRKRVLKEVWPKVTTFLTNQAKISQKAGPAYTHTVAYRLQTAILDGLGPLCLKLDIGETQVDLIASACLPYISTRQPAKLQQAACSVFDALVQLDSDVVWLTLCDVYCPAVPQPPHPCFTQVKVSGSTSEKSEFAANISLLMDKLR</sequence>
<protein>
    <submittedName>
        <fullName evidence="5">TELO2-interacting protein 1 homolog</fullName>
    </submittedName>
</protein>
<dbReference type="InterPro" id="IPR016441">
    <property type="entry name" value="Tti1"/>
</dbReference>
<dbReference type="PANTHER" id="PTHR18460:SF3">
    <property type="entry name" value="TELO2-INTERACTING PROTEIN 1 HOMOLOG"/>
    <property type="match status" value="1"/>
</dbReference>
<dbReference type="OrthoDB" id="49511at2759"/>
<reference evidence="5" key="1">
    <citation type="submission" date="2025-08" db="UniProtKB">
        <authorList>
            <consortium name="RefSeq"/>
        </authorList>
    </citation>
    <scope>IDENTIFICATION</scope>
    <source>
        <tissue evidence="5">Gonad</tissue>
    </source>
</reference>
<dbReference type="PIRSF" id="PIRSF005250">
    <property type="entry name" value="UCP005250"/>
    <property type="match status" value="1"/>
</dbReference>
<dbReference type="GO" id="GO:0005737">
    <property type="term" value="C:cytoplasm"/>
    <property type="evidence" value="ECO:0007669"/>
    <property type="project" value="TreeGrafter"/>
</dbReference>
<evidence type="ECO:0000256" key="1">
    <source>
        <dbReference type="SAM" id="MobiDB-lite"/>
    </source>
</evidence>
<feature type="region of interest" description="Disordered" evidence="1">
    <location>
        <begin position="829"/>
        <end position="858"/>
    </location>
</feature>
<dbReference type="PANTHER" id="PTHR18460">
    <property type="entry name" value="TEL2 INTERACTING PROTEIN 1 TTI1 FAMILY MEMBER"/>
    <property type="match status" value="1"/>
</dbReference>
<proteinExistence type="predicted"/>
<dbReference type="SUPFAM" id="SSF48371">
    <property type="entry name" value="ARM repeat"/>
    <property type="match status" value="1"/>
</dbReference>
<dbReference type="Pfam" id="PF24181">
    <property type="entry name" value="TPR_TTI1_C"/>
    <property type="match status" value="1"/>
</dbReference>
<keyword evidence="4" id="KW-1185">Reference proteome</keyword>
<feature type="domain" description="TTI1 C-terminal TPR" evidence="3">
    <location>
        <begin position="771"/>
        <end position="1047"/>
    </location>
</feature>